<evidence type="ECO:0000259" key="1">
    <source>
        <dbReference type="Pfam" id="PF13439"/>
    </source>
</evidence>
<dbReference type="Gene3D" id="3.40.50.2000">
    <property type="entry name" value="Glycogen Phosphorylase B"/>
    <property type="match status" value="2"/>
</dbReference>
<dbReference type="GO" id="GO:0016757">
    <property type="term" value="F:glycosyltransferase activity"/>
    <property type="evidence" value="ECO:0007669"/>
    <property type="project" value="UniProtKB-ARBA"/>
</dbReference>
<proteinExistence type="predicted"/>
<dbReference type="Pfam" id="PF13439">
    <property type="entry name" value="Glyco_transf_4"/>
    <property type="match status" value="1"/>
</dbReference>
<dbReference type="Pfam" id="PF13692">
    <property type="entry name" value="Glyco_trans_1_4"/>
    <property type="match status" value="1"/>
</dbReference>
<accession>A0A150XZH4</accession>
<dbReference type="InterPro" id="IPR028098">
    <property type="entry name" value="Glyco_trans_4-like_N"/>
</dbReference>
<comment type="caution">
    <text evidence="2">The sequence shown here is derived from an EMBL/GenBank/DDBJ whole genome shotgun (WGS) entry which is preliminary data.</text>
</comment>
<dbReference type="Proteomes" id="UP000075663">
    <property type="component" value="Unassembled WGS sequence"/>
</dbReference>
<protein>
    <recommendedName>
        <fullName evidence="1">Glycosyltransferase subfamily 4-like N-terminal domain-containing protein</fullName>
    </recommendedName>
</protein>
<feature type="domain" description="Glycosyltransferase subfamily 4-like N-terminal" evidence="1">
    <location>
        <begin position="9"/>
        <end position="163"/>
    </location>
</feature>
<dbReference type="EMBL" id="LRPB01000023">
    <property type="protein sequence ID" value="KYG84005.1"/>
    <property type="molecule type" value="Genomic_DNA"/>
</dbReference>
<gene>
    <name evidence="2" type="ORF">AWW67_02495</name>
</gene>
<dbReference type="CDD" id="cd03794">
    <property type="entry name" value="GT4_WbuB-like"/>
    <property type="match status" value="1"/>
</dbReference>
<dbReference type="AlphaFoldDB" id="A0A150XZH4"/>
<dbReference type="PANTHER" id="PTHR12526:SF609">
    <property type="entry name" value="LIPOPOLYSACCHARIDE BIOSYNTHESIS PROTEIN"/>
    <property type="match status" value="1"/>
</dbReference>
<evidence type="ECO:0000313" key="3">
    <source>
        <dbReference type="Proteomes" id="UP000075663"/>
    </source>
</evidence>
<dbReference type="STRING" id="1914963.AWW67_02495"/>
<sequence length="387" mass="44406">MPHSIKVAAKMMHDLALELVSQGHEVTVLTPRPNQSEKLVIVNYEGVKVLYFKSGEIKNIGMIRRLVNELLLSYKAWFFVDWKNEVNILDLIVFYSPTIFWASLVKKLKTKYKVPVYLVLRDFFPQWVIDKNLISNNSFKAIFLKFFERKNYQVADRIGIMSKKNIEFFKKNIYKEDVDTEVLYNWSRAKPHEVSKDFKNQLGLEGKVVFFYGGAIGYAQSIEYLIELAIRLKELKFCHFLFLGNGDGVELVKRASQENDNISYYESVNQIKYLDFLAASDVGMFCLSSEHTTHNFPGKLLGYMEAQLPVLGIVNKGNDLIELVNTNDGGVIFDHDNKEAFYEAAVQLATDTSLRVGLGKSGNKFLRNYFSAKVAVDSVLKLERDFS</sequence>
<organism evidence="2 3">
    <name type="scientific">Roseivirga seohaensis</name>
    <dbReference type="NCBI Taxonomy" id="1914963"/>
    <lineage>
        <taxon>Bacteria</taxon>
        <taxon>Pseudomonadati</taxon>
        <taxon>Bacteroidota</taxon>
        <taxon>Cytophagia</taxon>
        <taxon>Cytophagales</taxon>
        <taxon>Roseivirgaceae</taxon>
        <taxon>Roseivirga</taxon>
    </lineage>
</organism>
<evidence type="ECO:0000313" key="2">
    <source>
        <dbReference type="EMBL" id="KYG84005.1"/>
    </source>
</evidence>
<name>A0A150XZH4_9BACT</name>
<dbReference type="PANTHER" id="PTHR12526">
    <property type="entry name" value="GLYCOSYLTRANSFERASE"/>
    <property type="match status" value="1"/>
</dbReference>
<reference evidence="2 3" key="1">
    <citation type="submission" date="2016-01" db="EMBL/GenBank/DDBJ databases">
        <title>Genome sequencing of Roseivirga seohaensis SW-152.</title>
        <authorList>
            <person name="Selvaratnam C."/>
            <person name="Thevarajoo S."/>
            <person name="Goh K.M."/>
            <person name="Ee R."/>
            <person name="Chan K.-G."/>
            <person name="Chong C.S."/>
        </authorList>
    </citation>
    <scope>NUCLEOTIDE SEQUENCE [LARGE SCALE GENOMIC DNA]</scope>
    <source>
        <strain evidence="2 3">SW-152</strain>
    </source>
</reference>
<dbReference type="SUPFAM" id="SSF53756">
    <property type="entry name" value="UDP-Glycosyltransferase/glycogen phosphorylase"/>
    <property type="match status" value="1"/>
</dbReference>